<sequence length="78" mass="8681">MNASTSVGERTAGSSCELEEHIEEVRTRNEELSRLLTGQPFDAWVLDAVWLQVEAVRELLDHCGGLHEPDVLFSALES</sequence>
<reference evidence="1" key="1">
    <citation type="submission" date="2020-10" db="EMBL/GenBank/DDBJ databases">
        <title>Ca. Dormibacterota MAGs.</title>
        <authorList>
            <person name="Montgomery K."/>
        </authorList>
    </citation>
    <scope>NUCLEOTIDE SEQUENCE [LARGE SCALE GENOMIC DNA]</scope>
    <source>
        <strain evidence="1">SC8812_S17_10</strain>
    </source>
</reference>
<dbReference type="Proteomes" id="UP000612893">
    <property type="component" value="Unassembled WGS sequence"/>
</dbReference>
<organism evidence="1 2">
    <name type="scientific">Candidatus Nephthysia bennettiae</name>
    <dbReference type="NCBI Taxonomy" id="3127016"/>
    <lineage>
        <taxon>Bacteria</taxon>
        <taxon>Bacillati</taxon>
        <taxon>Candidatus Dormiibacterota</taxon>
        <taxon>Candidatus Dormibacteria</taxon>
        <taxon>Candidatus Dormibacterales</taxon>
        <taxon>Candidatus Dormibacteraceae</taxon>
        <taxon>Candidatus Nephthysia</taxon>
    </lineage>
</organism>
<protein>
    <submittedName>
        <fullName evidence="1">Uncharacterized protein</fullName>
    </submittedName>
</protein>
<dbReference type="AlphaFoldDB" id="A0A934JWX7"/>
<dbReference type="EMBL" id="JAEKNR010000052">
    <property type="protein sequence ID" value="MBJ7597311.1"/>
    <property type="molecule type" value="Genomic_DNA"/>
</dbReference>
<dbReference type="RefSeq" id="WP_338199435.1">
    <property type="nucleotide sequence ID" value="NZ_JAEKNR010000052.1"/>
</dbReference>
<proteinExistence type="predicted"/>
<evidence type="ECO:0000313" key="1">
    <source>
        <dbReference type="EMBL" id="MBJ7597311.1"/>
    </source>
</evidence>
<evidence type="ECO:0000313" key="2">
    <source>
        <dbReference type="Proteomes" id="UP000612893"/>
    </source>
</evidence>
<comment type="caution">
    <text evidence="1">The sequence shown here is derived from an EMBL/GenBank/DDBJ whole genome shotgun (WGS) entry which is preliminary data.</text>
</comment>
<accession>A0A934JWX7</accession>
<gene>
    <name evidence="1" type="ORF">JF922_04390</name>
</gene>
<keyword evidence="2" id="KW-1185">Reference proteome</keyword>
<name>A0A934JWX7_9BACT</name>